<name>A0A4U6VZZ0_SETVI</name>
<dbReference type="EMBL" id="CM016553">
    <property type="protein sequence ID" value="TKW33679.1"/>
    <property type="molecule type" value="Genomic_DNA"/>
</dbReference>
<proteinExistence type="predicted"/>
<keyword evidence="2" id="KW-1185">Reference proteome</keyword>
<reference evidence="1" key="1">
    <citation type="submission" date="2019-03" db="EMBL/GenBank/DDBJ databases">
        <title>WGS assembly of Setaria viridis.</title>
        <authorList>
            <person name="Huang P."/>
            <person name="Jenkins J."/>
            <person name="Grimwood J."/>
            <person name="Barry K."/>
            <person name="Healey A."/>
            <person name="Mamidi S."/>
            <person name="Sreedasyam A."/>
            <person name="Shu S."/>
            <person name="Feldman M."/>
            <person name="Wu J."/>
            <person name="Yu Y."/>
            <person name="Chen C."/>
            <person name="Johnson J."/>
            <person name="Rokhsar D."/>
            <person name="Baxter I."/>
            <person name="Schmutz J."/>
            <person name="Brutnell T."/>
            <person name="Kellogg E."/>
        </authorList>
    </citation>
    <scope>NUCLEOTIDE SEQUENCE [LARGE SCALE GENOMIC DNA]</scope>
</reference>
<evidence type="ECO:0000313" key="2">
    <source>
        <dbReference type="Proteomes" id="UP000298652"/>
    </source>
</evidence>
<dbReference type="Proteomes" id="UP000298652">
    <property type="component" value="Chromosome 2"/>
</dbReference>
<organism evidence="1 2">
    <name type="scientific">Setaria viridis</name>
    <name type="common">Green bristlegrass</name>
    <name type="synonym">Setaria italica subsp. viridis</name>
    <dbReference type="NCBI Taxonomy" id="4556"/>
    <lineage>
        <taxon>Eukaryota</taxon>
        <taxon>Viridiplantae</taxon>
        <taxon>Streptophyta</taxon>
        <taxon>Embryophyta</taxon>
        <taxon>Tracheophyta</taxon>
        <taxon>Spermatophyta</taxon>
        <taxon>Magnoliopsida</taxon>
        <taxon>Liliopsida</taxon>
        <taxon>Poales</taxon>
        <taxon>Poaceae</taxon>
        <taxon>PACMAD clade</taxon>
        <taxon>Panicoideae</taxon>
        <taxon>Panicodae</taxon>
        <taxon>Paniceae</taxon>
        <taxon>Cenchrinae</taxon>
        <taxon>Setaria</taxon>
    </lineage>
</organism>
<gene>
    <name evidence="1" type="ORF">SEVIR_2G255200v2</name>
</gene>
<dbReference type="AlphaFoldDB" id="A0A4U6VZZ0"/>
<accession>A0A4U6VZZ0</accession>
<protein>
    <submittedName>
        <fullName evidence="1">Uncharacterized protein</fullName>
    </submittedName>
</protein>
<sequence length="158" mass="16524">MAPCLQKKKGGKAALAGAFMKRTEQCTKLPGGGVNAPGGTVDPEGGVLPGRRGCAGDRLCDGIEDHLVPALPNYPEEQQDGGVASWAGRQREALDHPEGLELGAGEEEVLHILWGIRTEGAHPHAKAAVPEQEVPGCASSSRSRLISLCNCFKLPLAQ</sequence>
<dbReference type="Gramene" id="TKW33679">
    <property type="protein sequence ID" value="TKW33679"/>
    <property type="gene ID" value="SEVIR_2G255200v2"/>
</dbReference>
<evidence type="ECO:0000313" key="1">
    <source>
        <dbReference type="EMBL" id="TKW33679.1"/>
    </source>
</evidence>